<protein>
    <submittedName>
        <fullName evidence="1">Uncharacterized protein</fullName>
    </submittedName>
</protein>
<reference evidence="1" key="1">
    <citation type="submission" date="2018-05" db="EMBL/GenBank/DDBJ databases">
        <authorList>
            <person name="Lanie J.A."/>
            <person name="Ng W.-L."/>
            <person name="Kazmierczak K.M."/>
            <person name="Andrzejewski T.M."/>
            <person name="Davidsen T.M."/>
            <person name="Wayne K.J."/>
            <person name="Tettelin H."/>
            <person name="Glass J.I."/>
            <person name="Rusch D."/>
            <person name="Podicherti R."/>
            <person name="Tsui H.-C.T."/>
            <person name="Winkler M.E."/>
        </authorList>
    </citation>
    <scope>NUCLEOTIDE SEQUENCE</scope>
</reference>
<accession>A0A381R9T9</accession>
<name>A0A381R9T9_9ZZZZ</name>
<organism evidence="1">
    <name type="scientific">marine metagenome</name>
    <dbReference type="NCBI Taxonomy" id="408172"/>
    <lineage>
        <taxon>unclassified sequences</taxon>
        <taxon>metagenomes</taxon>
        <taxon>ecological metagenomes</taxon>
    </lineage>
</organism>
<dbReference type="EMBL" id="UINC01001771">
    <property type="protein sequence ID" value="SUZ88462.1"/>
    <property type="molecule type" value="Genomic_DNA"/>
</dbReference>
<sequence>VIRTQEESEYLLPLLGIIRGPATVLLIGGPTVLGPGLAALLDDIHVVGVDADLARWPTDPSWSRIVSSPGIPLFSRSLRGVVIDGRLDRHWFEEAARVIVPMSRVVVVNAGTTTSEWLQAAGLSIMADESGRVVATSS</sequence>
<feature type="non-terminal residue" evidence="1">
    <location>
        <position position="1"/>
    </location>
</feature>
<evidence type="ECO:0000313" key="1">
    <source>
        <dbReference type="EMBL" id="SUZ88462.1"/>
    </source>
</evidence>
<proteinExistence type="predicted"/>
<dbReference type="AlphaFoldDB" id="A0A381R9T9"/>
<gene>
    <name evidence="1" type="ORF">METZ01_LOCUS41316</name>
</gene>